<dbReference type="PANTHER" id="PTHR33154:SF33">
    <property type="entry name" value="TRANSCRIPTIONAL REPRESSOR SDPR"/>
    <property type="match status" value="1"/>
</dbReference>
<dbReference type="PROSITE" id="PS50987">
    <property type="entry name" value="HTH_ARSR_2"/>
    <property type="match status" value="1"/>
</dbReference>
<dbReference type="SMART" id="SM00418">
    <property type="entry name" value="HTH_ARSR"/>
    <property type="match status" value="1"/>
</dbReference>
<evidence type="ECO:0000256" key="2">
    <source>
        <dbReference type="ARBA" id="ARBA00023125"/>
    </source>
</evidence>
<dbReference type="InterPro" id="IPR036390">
    <property type="entry name" value="WH_DNA-bd_sf"/>
</dbReference>
<dbReference type="FunFam" id="1.10.10.10:FF:000423">
    <property type="entry name" value="Transcriptional regulator ArsR"/>
    <property type="match status" value="1"/>
</dbReference>
<dbReference type="PANTHER" id="PTHR33154">
    <property type="entry name" value="TRANSCRIPTIONAL REGULATOR, ARSR FAMILY"/>
    <property type="match status" value="1"/>
</dbReference>
<evidence type="ECO:0000313" key="6">
    <source>
        <dbReference type="Proteomes" id="UP000184442"/>
    </source>
</evidence>
<keyword evidence="2" id="KW-0238">DNA-binding</keyword>
<accession>A0A1M6E8J5</accession>
<dbReference type="InterPro" id="IPR011991">
    <property type="entry name" value="ArsR-like_HTH"/>
</dbReference>
<dbReference type="PRINTS" id="PR00778">
    <property type="entry name" value="HTHARSR"/>
</dbReference>
<dbReference type="NCBIfam" id="NF033789">
    <property type="entry name" value="repress_SdpR"/>
    <property type="match status" value="1"/>
</dbReference>
<proteinExistence type="predicted"/>
<dbReference type="InterPro" id="IPR051081">
    <property type="entry name" value="HTH_MetalResp_TranReg"/>
</dbReference>
<organism evidence="5 6">
    <name type="scientific">Lutispora thermophila DSM 19022</name>
    <dbReference type="NCBI Taxonomy" id="1122184"/>
    <lineage>
        <taxon>Bacteria</taxon>
        <taxon>Bacillati</taxon>
        <taxon>Bacillota</taxon>
        <taxon>Clostridia</taxon>
        <taxon>Lutisporales</taxon>
        <taxon>Lutisporaceae</taxon>
        <taxon>Lutispora</taxon>
    </lineage>
</organism>
<dbReference type="Gene3D" id="1.10.10.10">
    <property type="entry name" value="Winged helix-like DNA-binding domain superfamily/Winged helix DNA-binding domain"/>
    <property type="match status" value="1"/>
</dbReference>
<evidence type="ECO:0000256" key="1">
    <source>
        <dbReference type="ARBA" id="ARBA00023015"/>
    </source>
</evidence>
<name>A0A1M6E8J5_9FIRM</name>
<dbReference type="InterPro" id="IPR001845">
    <property type="entry name" value="HTH_ArsR_DNA-bd_dom"/>
</dbReference>
<protein>
    <submittedName>
        <fullName evidence="5">Regulatory protein, arsR family</fullName>
    </submittedName>
</protein>
<sequence>MSILNMPFKALSDPTRRKIIQMLKERDMTAGEIAEHFNMTKPSISHHLNILKQAELVIDERKGQNIYYSLNTTVFQEMVNWFFNITDKKGGSIGEED</sequence>
<reference evidence="5 6" key="1">
    <citation type="submission" date="2016-11" db="EMBL/GenBank/DDBJ databases">
        <authorList>
            <person name="Jaros S."/>
            <person name="Januszkiewicz K."/>
            <person name="Wedrychowicz H."/>
        </authorList>
    </citation>
    <scope>NUCLEOTIDE SEQUENCE [LARGE SCALE GENOMIC DNA]</scope>
    <source>
        <strain evidence="5 6">DSM 19022</strain>
    </source>
</reference>
<evidence type="ECO:0000259" key="4">
    <source>
        <dbReference type="PROSITE" id="PS50987"/>
    </source>
</evidence>
<dbReference type="InterPro" id="IPR036388">
    <property type="entry name" value="WH-like_DNA-bd_sf"/>
</dbReference>
<dbReference type="InterPro" id="IPR047796">
    <property type="entry name" value="SdpR-like_repress"/>
</dbReference>
<dbReference type="RefSeq" id="WP_073025591.1">
    <property type="nucleotide sequence ID" value="NZ_FQZS01000008.1"/>
</dbReference>
<keyword evidence="3" id="KW-0804">Transcription</keyword>
<keyword evidence="6" id="KW-1185">Reference proteome</keyword>
<dbReference type="Pfam" id="PF01022">
    <property type="entry name" value="HTH_5"/>
    <property type="match status" value="1"/>
</dbReference>
<dbReference type="CDD" id="cd00090">
    <property type="entry name" value="HTH_ARSR"/>
    <property type="match status" value="1"/>
</dbReference>
<dbReference type="STRING" id="1122184.SAMN02745176_01488"/>
<dbReference type="Proteomes" id="UP000184442">
    <property type="component" value="Unassembled WGS sequence"/>
</dbReference>
<feature type="domain" description="HTH arsR-type" evidence="4">
    <location>
        <begin position="1"/>
        <end position="90"/>
    </location>
</feature>
<dbReference type="EMBL" id="FQZS01000008">
    <property type="protein sequence ID" value="SHI81816.1"/>
    <property type="molecule type" value="Genomic_DNA"/>
</dbReference>
<dbReference type="SUPFAM" id="SSF46785">
    <property type="entry name" value="Winged helix' DNA-binding domain"/>
    <property type="match status" value="1"/>
</dbReference>
<dbReference type="GO" id="GO:0003677">
    <property type="term" value="F:DNA binding"/>
    <property type="evidence" value="ECO:0007669"/>
    <property type="project" value="UniProtKB-KW"/>
</dbReference>
<evidence type="ECO:0000313" key="5">
    <source>
        <dbReference type="EMBL" id="SHI81816.1"/>
    </source>
</evidence>
<dbReference type="AlphaFoldDB" id="A0A1M6E8J5"/>
<gene>
    <name evidence="5" type="ORF">SAMN02745176_01488</name>
</gene>
<dbReference type="GO" id="GO:0003700">
    <property type="term" value="F:DNA-binding transcription factor activity"/>
    <property type="evidence" value="ECO:0007669"/>
    <property type="project" value="InterPro"/>
</dbReference>
<keyword evidence="1" id="KW-0805">Transcription regulation</keyword>
<dbReference type="NCBIfam" id="NF033788">
    <property type="entry name" value="HTH_metalloreg"/>
    <property type="match status" value="1"/>
</dbReference>
<evidence type="ECO:0000256" key="3">
    <source>
        <dbReference type="ARBA" id="ARBA00023163"/>
    </source>
</evidence>
<dbReference type="OrthoDB" id="9799175at2"/>